<dbReference type="AlphaFoldDB" id="A0A0E9SQ86"/>
<dbReference type="EMBL" id="GBXM01065762">
    <property type="protein sequence ID" value="JAH42815.1"/>
    <property type="molecule type" value="Transcribed_RNA"/>
</dbReference>
<sequence length="42" mass="4766">MLFIQHKAIVCIILHIQQLTATGEVDIWSQSGLTFLQLRLVS</sequence>
<organism evidence="2">
    <name type="scientific">Anguilla anguilla</name>
    <name type="common">European freshwater eel</name>
    <name type="synonym">Muraena anguilla</name>
    <dbReference type="NCBI Taxonomy" id="7936"/>
    <lineage>
        <taxon>Eukaryota</taxon>
        <taxon>Metazoa</taxon>
        <taxon>Chordata</taxon>
        <taxon>Craniata</taxon>
        <taxon>Vertebrata</taxon>
        <taxon>Euteleostomi</taxon>
        <taxon>Actinopterygii</taxon>
        <taxon>Neopterygii</taxon>
        <taxon>Teleostei</taxon>
        <taxon>Anguilliformes</taxon>
        <taxon>Anguillidae</taxon>
        <taxon>Anguilla</taxon>
    </lineage>
</organism>
<name>A0A0E9SQ86_ANGAN</name>
<protein>
    <submittedName>
        <fullName evidence="2">Uncharacterized protein</fullName>
    </submittedName>
</protein>
<proteinExistence type="predicted"/>
<evidence type="ECO:0000313" key="2">
    <source>
        <dbReference type="EMBL" id="JAH42815.1"/>
    </source>
</evidence>
<reference evidence="2" key="1">
    <citation type="submission" date="2014-11" db="EMBL/GenBank/DDBJ databases">
        <authorList>
            <person name="Amaro Gonzalez C."/>
        </authorList>
    </citation>
    <scope>NUCLEOTIDE SEQUENCE</scope>
</reference>
<accession>A0A0E9SQ86</accession>
<feature type="chain" id="PRO_5002432528" evidence="1">
    <location>
        <begin position="23"/>
        <end position="42"/>
    </location>
</feature>
<reference evidence="2" key="2">
    <citation type="journal article" date="2015" name="Fish Shellfish Immunol.">
        <title>Early steps in the European eel (Anguilla anguilla)-Vibrio vulnificus interaction in the gills: Role of the RtxA13 toxin.</title>
        <authorList>
            <person name="Callol A."/>
            <person name="Pajuelo D."/>
            <person name="Ebbesson L."/>
            <person name="Teles M."/>
            <person name="MacKenzie S."/>
            <person name="Amaro C."/>
        </authorList>
    </citation>
    <scope>NUCLEOTIDE SEQUENCE</scope>
</reference>
<keyword evidence="1" id="KW-0732">Signal</keyword>
<evidence type="ECO:0000256" key="1">
    <source>
        <dbReference type="SAM" id="SignalP"/>
    </source>
</evidence>
<feature type="signal peptide" evidence="1">
    <location>
        <begin position="1"/>
        <end position="22"/>
    </location>
</feature>